<dbReference type="Proteomes" id="UP000171103">
    <property type="component" value="Genome"/>
</dbReference>
<dbReference type="SUPFAM" id="SSF47836">
    <property type="entry name" value="Retroviral matrix proteins"/>
    <property type="match status" value="1"/>
</dbReference>
<dbReference type="FunFam" id="1.10.1200.30:FF:000001">
    <property type="entry name" value="Gag polyprotein"/>
    <property type="match status" value="1"/>
</dbReference>
<dbReference type="InterPro" id="IPR000071">
    <property type="entry name" value="Lentvrl_matrix_N"/>
</dbReference>
<keyword evidence="11" id="KW-1198">Viral budding</keyword>
<feature type="region of interest" description="Disordered" evidence="29">
    <location>
        <begin position="433"/>
        <end position="504"/>
    </location>
</feature>
<keyword evidence="9 28" id="KW-0945">Host-virus interaction</keyword>
<dbReference type="InterPro" id="IPR036875">
    <property type="entry name" value="Znf_CCHC_sf"/>
</dbReference>
<evidence type="ECO:0000256" key="2">
    <source>
        <dbReference type="ARBA" id="ARBA00004560"/>
    </source>
</evidence>
<keyword evidence="13 28" id="KW-0479">Metal-binding</keyword>
<reference evidence="31 32" key="1">
    <citation type="journal article" date="2006" name="J. Virol. Methods">
        <title>Large-scale amplification, cloning and sequencing of near full-length HIV-1 subtype C genomes.</title>
        <authorList>
            <person name="Rousseau C.M."/>
            <person name="Birditt B.A."/>
            <person name="McKay A.R."/>
            <person name="Stoddard J.N."/>
            <person name="Lee T.C."/>
            <person name="McLaughlin S."/>
            <person name="Moore S.W."/>
            <person name="Shindo N."/>
            <person name="Learn G.H."/>
            <person name="Korber B.T."/>
            <person name="Brander C."/>
            <person name="Goulder P.J."/>
            <person name="Kiepiela P."/>
            <person name="Walker B.D."/>
            <person name="Mullins J.I."/>
        </authorList>
    </citation>
    <scope>NUCLEOTIDE SEQUENCE [LARGE SCALE GENOMIC DNA]</scope>
    <source>
        <strain evidence="31">03ZASK006B2</strain>
    </source>
</reference>
<dbReference type="GO" id="GO:0072494">
    <property type="term" value="C:host multivesicular body"/>
    <property type="evidence" value="ECO:0007669"/>
    <property type="project" value="UniProtKB-SubCell"/>
</dbReference>
<evidence type="ECO:0000256" key="8">
    <source>
        <dbReference type="ARBA" id="ARBA00022562"/>
    </source>
</evidence>
<dbReference type="Gene3D" id="1.10.1200.30">
    <property type="match status" value="1"/>
</dbReference>
<evidence type="ECO:0000256" key="20">
    <source>
        <dbReference type="ARBA" id="ARBA00022884"/>
    </source>
</evidence>
<dbReference type="SUPFAM" id="SSF47943">
    <property type="entry name" value="Retrovirus capsid protein, N-terminal core domain"/>
    <property type="match status" value="1"/>
</dbReference>
<comment type="PTM">
    <molecule>Gag-Pol polyprotein</molecule>
    <text evidence="28">Specific enzymatic cleavages by the viral protease yield mature proteins.</text>
</comment>
<keyword evidence="8 28" id="KW-1048">Host nucleus</keyword>
<dbReference type="Gene3D" id="1.10.375.10">
    <property type="entry name" value="Human Immunodeficiency Virus Type 1 Capsid Protein"/>
    <property type="match status" value="1"/>
</dbReference>
<keyword evidence="7 28" id="KW-0167">Capsid protein</keyword>
<organismHost>
    <name type="scientific">Homo sapiens</name>
    <name type="common">Human</name>
    <dbReference type="NCBI Taxonomy" id="9606"/>
</organismHost>
<evidence type="ECO:0000256" key="5">
    <source>
        <dbReference type="ARBA" id="ARBA00022511"/>
    </source>
</evidence>
<feature type="domain" description="CCHC-type" evidence="30">
    <location>
        <begin position="387"/>
        <end position="402"/>
    </location>
</feature>
<evidence type="ECO:0000256" key="4">
    <source>
        <dbReference type="ARBA" id="ARBA00022462"/>
    </source>
</evidence>
<dbReference type="PROSITE" id="PS50158">
    <property type="entry name" value="ZF_CCHC"/>
    <property type="match status" value="2"/>
</dbReference>
<keyword evidence="16 27" id="KW-0863">Zinc-finger</keyword>
<dbReference type="GO" id="GO:0042025">
    <property type="term" value="C:host cell nucleus"/>
    <property type="evidence" value="ECO:0007669"/>
    <property type="project" value="UniProtKB-SubCell"/>
</dbReference>
<evidence type="ECO:0000259" key="30">
    <source>
        <dbReference type="PROSITE" id="PS50158"/>
    </source>
</evidence>
<evidence type="ECO:0000256" key="11">
    <source>
        <dbReference type="ARBA" id="ARBA00022637"/>
    </source>
</evidence>
<evidence type="ECO:0000256" key="18">
    <source>
        <dbReference type="ARBA" id="ARBA00022844"/>
    </source>
</evidence>
<dbReference type="Gene3D" id="6.10.250.390">
    <property type="match status" value="1"/>
</dbReference>
<dbReference type="GO" id="GO:0055036">
    <property type="term" value="C:virion membrane"/>
    <property type="evidence" value="ECO:0007669"/>
    <property type="project" value="UniProtKB-SubCell"/>
</dbReference>
<keyword evidence="20 28" id="KW-0694">RNA-binding</keyword>
<keyword evidence="5" id="KW-1032">Host cell membrane</keyword>
<evidence type="ECO:0000256" key="6">
    <source>
        <dbReference type="ARBA" id="ARBA00022553"/>
    </source>
</evidence>
<evidence type="ECO:0000256" key="3">
    <source>
        <dbReference type="ARBA" id="ARBA00008364"/>
    </source>
</evidence>
<keyword evidence="23" id="KW-0472">Membrane</keyword>
<keyword evidence="18 28" id="KW-0946">Virion</keyword>
<evidence type="ECO:0000256" key="13">
    <source>
        <dbReference type="ARBA" id="ARBA00022723"/>
    </source>
</evidence>
<keyword evidence="10" id="KW-1188">Viral release from host cell</keyword>
<dbReference type="PANTHER" id="PTHR40389:SF4">
    <property type="match status" value="1"/>
</dbReference>
<organism evidence="31 32">
    <name type="scientific">Human immunodeficiency virus type 1</name>
    <name type="common">HIV-1</name>
    <dbReference type="NCBI Taxonomy" id="11676"/>
    <lineage>
        <taxon>Viruses</taxon>
        <taxon>Riboviria</taxon>
        <taxon>Pararnavirae</taxon>
        <taxon>Artverviricota</taxon>
        <taxon>Revtraviricetes</taxon>
        <taxon>Ortervirales</taxon>
        <taxon>Retroviridae</taxon>
        <taxon>Orthoretrovirinae</taxon>
        <taxon>Lentivirus</taxon>
        <taxon>Lentivirus humimdef1</taxon>
    </lineage>
</organism>
<dbReference type="InterPro" id="IPR008919">
    <property type="entry name" value="Retrov_capsid_N"/>
</dbReference>
<keyword evidence="14" id="KW-0677">Repeat</keyword>
<evidence type="ECO:0000256" key="27">
    <source>
        <dbReference type="PROSITE-ProRule" id="PRU00047"/>
    </source>
</evidence>
<dbReference type="EMBL" id="AY878056">
    <property type="protein sequence ID" value="AAW68070.1"/>
    <property type="molecule type" value="Genomic_RNA"/>
</dbReference>
<feature type="domain" description="CCHC-type" evidence="30">
    <location>
        <begin position="409"/>
        <end position="424"/>
    </location>
</feature>
<keyword evidence="19" id="KW-1043">Host membrane</keyword>
<dbReference type="Pfam" id="PF00607">
    <property type="entry name" value="Gag_p24"/>
    <property type="match status" value="1"/>
</dbReference>
<dbReference type="SMART" id="SM00343">
    <property type="entry name" value="ZnF_C2HC"/>
    <property type="match status" value="2"/>
</dbReference>
<dbReference type="GO" id="GO:0039702">
    <property type="term" value="P:viral budding via host ESCRT complex"/>
    <property type="evidence" value="ECO:0007669"/>
    <property type="project" value="UniProtKB-KW"/>
</dbReference>
<comment type="subcellular location">
    <subcellularLocation>
        <location evidence="1">Host cell membrane</location>
        <topology evidence="1">Lipid-anchor</topology>
    </subcellularLocation>
    <subcellularLocation>
        <location evidence="2">Host endosome</location>
        <location evidence="2">Host multivesicular body</location>
    </subcellularLocation>
    <subcellularLocation>
        <location evidence="26">Virion membrane</location>
        <topology evidence="26">Lipid-anchor</topology>
    </subcellularLocation>
    <subcellularLocation>
        <location evidence="28">Virion</location>
    </subcellularLocation>
    <subcellularLocation>
        <location evidence="28">Host cytoplasm</location>
    </subcellularLocation>
    <subcellularLocation>
        <location evidence="28">Host nucleus</location>
    </subcellularLocation>
</comment>
<evidence type="ECO:0000256" key="24">
    <source>
        <dbReference type="ARBA" id="ARBA00023200"/>
    </source>
</evidence>
<keyword evidence="15" id="KW-0688">Ribosomal frameshifting</keyword>
<evidence type="ECO:0000256" key="10">
    <source>
        <dbReference type="ARBA" id="ARBA00022612"/>
    </source>
</evidence>
<dbReference type="InterPro" id="IPR045345">
    <property type="entry name" value="Gag_p24_C"/>
</dbReference>
<evidence type="ECO:0000256" key="14">
    <source>
        <dbReference type="ARBA" id="ARBA00022737"/>
    </source>
</evidence>
<dbReference type="InterPro" id="IPR001878">
    <property type="entry name" value="Znf_CCHC"/>
</dbReference>
<dbReference type="SUPFAM" id="SSF57756">
    <property type="entry name" value="Retrovirus zinc finger-like domains"/>
    <property type="match status" value="1"/>
</dbReference>
<dbReference type="InterPro" id="IPR008916">
    <property type="entry name" value="Retrov_capsid_C"/>
</dbReference>
<evidence type="ECO:0000313" key="32">
    <source>
        <dbReference type="Proteomes" id="UP000171103"/>
    </source>
</evidence>
<keyword evidence="25" id="KW-0449">Lipoprotein</keyword>
<evidence type="ECO:0000256" key="16">
    <source>
        <dbReference type="ARBA" id="ARBA00022771"/>
    </source>
</evidence>
<dbReference type="Pfam" id="PF19317">
    <property type="entry name" value="Gag_p24_C"/>
    <property type="match status" value="1"/>
</dbReference>
<dbReference type="PANTHER" id="PTHR40389">
    <property type="entry name" value="ENDOGENOUS RETROVIRUS GROUP K MEMBER 24 GAG POLYPROTEIN-RELATED"/>
    <property type="match status" value="1"/>
</dbReference>
<evidence type="ECO:0000256" key="1">
    <source>
        <dbReference type="ARBA" id="ARBA00004425"/>
    </source>
</evidence>
<dbReference type="InterPro" id="IPR014817">
    <property type="entry name" value="Gag_p6"/>
</dbReference>
<sequence length="504" mass="56323">MGARASILRGENLDRWEKIRLRPGGKKQYRLKHLVWASRELERFALNPGLLETSEGCKQILAQLQPALQTGTEEIKSLYNTVATLYCVHKKIDVRDTKEALDKIEEEQNKSQQKTQQAKTADGKVSQNYPIVQNLQGQMVHQAISPRTLNAWVKVIEEKGFNPEVIPMFTALSEGATPQDLNTMLNTIGGHQAAMQMLKDTINEEAAEWDRLHPVHAGPVAPGQMREPRGSDIAGSTSTLQEQVAWITGNPAIPVGEIYKRWIILGLNKIVRMYSPVSILDIKQGPKEPFRDYVGRFFKALRAEQATQDVKNWMTDTLLVQNANPDCKTILKSLGTGATLEEMMTACQGVGGPSHKARVLAEAMSQANSTNIMMQRSNFKGSRRVVKCFNCGKEGHIAKNCRAPRKKGCWKCGKEGHQMKDCTERQANFLGKIWPSHKGRPGNFLQNRPEPTAPPAESFRPEPTAPPAESFRFEETPPAPKQEPKDREPLTSLKSLFGSDPWSQ</sequence>
<keyword evidence="6" id="KW-0597">Phosphoprotein</keyword>
<dbReference type="InterPro" id="IPR050195">
    <property type="entry name" value="Primate_lentivir_Gag_pol-like"/>
</dbReference>
<evidence type="ECO:0000256" key="25">
    <source>
        <dbReference type="ARBA" id="ARBA00023288"/>
    </source>
</evidence>
<evidence type="ECO:0000256" key="23">
    <source>
        <dbReference type="ARBA" id="ARBA00023136"/>
    </source>
</evidence>
<evidence type="ECO:0000256" key="29">
    <source>
        <dbReference type="SAM" id="MobiDB-lite"/>
    </source>
</evidence>
<evidence type="ECO:0000256" key="7">
    <source>
        <dbReference type="ARBA" id="ARBA00022561"/>
    </source>
</evidence>
<evidence type="ECO:0000256" key="15">
    <source>
        <dbReference type="ARBA" id="ARBA00022758"/>
    </source>
</evidence>
<dbReference type="FunFam" id="1.10.375.10:FF:000001">
    <property type="entry name" value="Gag polyprotein"/>
    <property type="match status" value="1"/>
</dbReference>
<dbReference type="GO" id="GO:0005198">
    <property type="term" value="F:structural molecule activity"/>
    <property type="evidence" value="ECO:0007669"/>
    <property type="project" value="InterPro"/>
</dbReference>
<dbReference type="InterPro" id="IPR012344">
    <property type="entry name" value="Matrix_HIV/RSV_N"/>
</dbReference>
<feature type="region of interest" description="Disordered" evidence="29">
    <location>
        <begin position="105"/>
        <end position="125"/>
    </location>
</feature>
<dbReference type="GO" id="GO:0075523">
    <property type="term" value="P:viral translational frameshifting"/>
    <property type="evidence" value="ECO:0007669"/>
    <property type="project" value="UniProtKB-KW"/>
</dbReference>
<dbReference type="Pfam" id="PF08705">
    <property type="entry name" value="Gag_p6"/>
    <property type="match status" value="1"/>
</dbReference>
<evidence type="ECO:0000256" key="17">
    <source>
        <dbReference type="ARBA" id="ARBA00022833"/>
    </source>
</evidence>
<dbReference type="SUPFAM" id="SSF47353">
    <property type="entry name" value="Retrovirus capsid dimerization domain-like"/>
    <property type="match status" value="1"/>
</dbReference>
<evidence type="ECO:0000256" key="12">
    <source>
        <dbReference type="ARBA" id="ARBA00022707"/>
    </source>
</evidence>
<evidence type="ECO:0000313" key="31">
    <source>
        <dbReference type="EMBL" id="AAW68070.1"/>
    </source>
</evidence>
<keyword evidence="24 28" id="KW-1035">Host cytoplasm</keyword>
<evidence type="ECO:0000256" key="21">
    <source>
        <dbReference type="ARBA" id="ARBA00023046"/>
    </source>
</evidence>
<dbReference type="GO" id="GO:0008270">
    <property type="term" value="F:zinc ion binding"/>
    <property type="evidence" value="ECO:0007669"/>
    <property type="project" value="UniProtKB-KW"/>
</dbReference>
<keyword evidence="12" id="KW-0519">Myristate</keyword>
<keyword evidence="17 28" id="KW-0862">Zinc</keyword>
<dbReference type="Gene3D" id="1.10.150.90">
    <property type="entry name" value="Immunodeficiency lentiviruses, gag gene matrix protein p17"/>
    <property type="match status" value="1"/>
</dbReference>
<dbReference type="GO" id="GO:0003723">
    <property type="term" value="F:RNA binding"/>
    <property type="evidence" value="ECO:0007669"/>
    <property type="project" value="UniProtKB-KW"/>
</dbReference>
<evidence type="ECO:0000256" key="28">
    <source>
        <dbReference type="RuleBase" id="RU004487"/>
    </source>
</evidence>
<evidence type="ECO:0000256" key="26">
    <source>
        <dbReference type="ARBA" id="ARBA00037826"/>
    </source>
</evidence>
<gene>
    <name evidence="31" type="primary">gag</name>
</gene>
<dbReference type="InterPro" id="IPR010999">
    <property type="entry name" value="Retrovr_matrix"/>
</dbReference>
<dbReference type="Pfam" id="PF00540">
    <property type="entry name" value="Gag_p17"/>
    <property type="match status" value="1"/>
</dbReference>
<name>Q5FY27_HV1</name>
<protein>
    <recommendedName>
        <fullName evidence="28">Gag polyprotein</fullName>
    </recommendedName>
    <component>
        <recommendedName>
            <fullName evidence="28">Matrix protein p17</fullName>
            <shortName evidence="28">MA</shortName>
        </recommendedName>
    </component>
</protein>
<keyword evidence="4" id="KW-1187">Viral budding via the host ESCRT complexes</keyword>
<accession>Q5FY27</accession>
<dbReference type="PRINTS" id="PR00234">
    <property type="entry name" value="HIV1MATRIX"/>
</dbReference>
<dbReference type="FunFam" id="4.10.60.10:FF:000001">
    <property type="entry name" value="Gag polyprotein"/>
    <property type="match status" value="1"/>
</dbReference>
<evidence type="ECO:0000256" key="9">
    <source>
        <dbReference type="ARBA" id="ARBA00022581"/>
    </source>
</evidence>
<comment type="subcellular location">
    <molecule>Matrix protein p17</molecule>
    <subcellularLocation>
        <location evidence="28">Virion membrane</location>
        <topology evidence="28">Lipid-anchor</topology>
    </subcellularLocation>
    <subcellularLocation>
        <location evidence="28">Host nucleus</location>
    </subcellularLocation>
    <subcellularLocation>
        <location evidence="28">Host cytoplasm</location>
    </subcellularLocation>
</comment>
<dbReference type="Pfam" id="PF00098">
    <property type="entry name" value="zf-CCHC"/>
    <property type="match status" value="2"/>
</dbReference>
<keyword evidence="22 28" id="KW-0543">Viral nucleoprotein</keyword>
<evidence type="ECO:0000256" key="22">
    <source>
        <dbReference type="ARBA" id="ARBA00023086"/>
    </source>
</evidence>
<dbReference type="GO" id="GO:0020002">
    <property type="term" value="C:host cell plasma membrane"/>
    <property type="evidence" value="ECO:0007669"/>
    <property type="project" value="UniProtKB-SubCell"/>
</dbReference>
<dbReference type="Gene3D" id="4.10.60.10">
    <property type="entry name" value="Zinc finger, CCHC-type"/>
    <property type="match status" value="1"/>
</dbReference>
<dbReference type="Gene3D" id="1.20.5.760">
    <property type="entry name" value="Single helix bin"/>
    <property type="match status" value="1"/>
</dbReference>
<evidence type="ECO:0000256" key="19">
    <source>
        <dbReference type="ARBA" id="ARBA00022870"/>
    </source>
</evidence>
<comment type="similarity">
    <text evidence="3">Belongs to the primate lentivirus group gag polyprotein family.</text>
</comment>
<proteinExistence type="inferred from homology"/>
<dbReference type="GO" id="GO:0019013">
    <property type="term" value="C:viral nucleocapsid"/>
    <property type="evidence" value="ECO:0007669"/>
    <property type="project" value="UniProtKB-KW"/>
</dbReference>
<keyword evidence="21" id="KW-1039">Host endosome</keyword>